<feature type="transmembrane region" description="Helical" evidence="6">
    <location>
        <begin position="44"/>
        <end position="65"/>
    </location>
</feature>
<feature type="transmembrane region" description="Helical" evidence="6">
    <location>
        <begin position="160"/>
        <end position="178"/>
    </location>
</feature>
<evidence type="ECO:0000313" key="7">
    <source>
        <dbReference type="EMBL" id="TMJ05009.1"/>
    </source>
</evidence>
<feature type="transmembrane region" description="Helical" evidence="6">
    <location>
        <begin position="15"/>
        <end position="32"/>
    </location>
</feature>
<comment type="caution">
    <text evidence="7">The sequence shown here is derived from an EMBL/GenBank/DDBJ whole genome shotgun (WGS) entry which is preliminary data.</text>
</comment>
<evidence type="ECO:0000256" key="2">
    <source>
        <dbReference type="ARBA" id="ARBA00022475"/>
    </source>
</evidence>
<keyword evidence="4 6" id="KW-1133">Transmembrane helix</keyword>
<evidence type="ECO:0000256" key="5">
    <source>
        <dbReference type="ARBA" id="ARBA00023136"/>
    </source>
</evidence>
<keyword evidence="3 6" id="KW-0812">Transmembrane</keyword>
<dbReference type="Pfam" id="PF13440">
    <property type="entry name" value="Polysacc_synt_3"/>
    <property type="match status" value="1"/>
</dbReference>
<comment type="subcellular location">
    <subcellularLocation>
        <location evidence="1">Cell membrane</location>
        <topology evidence="1">Multi-pass membrane protein</topology>
    </subcellularLocation>
</comment>
<dbReference type="GO" id="GO:0005886">
    <property type="term" value="C:plasma membrane"/>
    <property type="evidence" value="ECO:0007669"/>
    <property type="project" value="UniProtKB-SubCell"/>
</dbReference>
<dbReference type="CDD" id="cd13128">
    <property type="entry name" value="MATE_Wzx_like"/>
    <property type="match status" value="1"/>
</dbReference>
<sequence>MITLLRRRPLVRNTLLNLAGQVAPLIVSVLTIPKVFRGLGAERFGLLALILVVAGYFSIFDLGLGRATTRLVAETIGKREYHRLPPIAWTASITQLGFGILAGIILATLTPVLVARFLNISADRLAEARSSFYILALSIPFVLLASALRSLLEAAQRFDLVNVIAIPFSIVSALIPLAGVSLGWALPAMVGGLVALRAMNTAAYYWLCLGLFPSLRGAPRFEARELRPLIAFGGWVTVSSVVAPIFLYADRFLIGALVSVSAVSYYTVFSDVITRLWILPMSLSMTLFPAFSGMGPTRLDDVAHYFARAQKFLFMLVGPSVLVLLVLADYILRLWMGDTFAARSLTVFQTLAFGAIVGCLAPVSGMLIQSFDRPDIVAKLYVFLHLPLTLVLGWYLIAELGIVGAALTAALRTILDSVILFWAAAKLLDPAGTRTTDRLLRAGGAVIAIVALFGVALAAAGRMTVTPGPILVSGGLVSLWAWYRVVNGLNRHMHPTRQTTDAAQAGEA</sequence>
<proteinExistence type="predicted"/>
<feature type="transmembrane region" description="Helical" evidence="6">
    <location>
        <begin position="130"/>
        <end position="148"/>
    </location>
</feature>
<feature type="transmembrane region" description="Helical" evidence="6">
    <location>
        <begin position="466"/>
        <end position="483"/>
    </location>
</feature>
<keyword evidence="5 6" id="KW-0472">Membrane</keyword>
<name>A0A537LAF1_9BACT</name>
<feature type="transmembrane region" description="Helical" evidence="6">
    <location>
        <begin position="228"/>
        <end position="249"/>
    </location>
</feature>
<feature type="transmembrane region" description="Helical" evidence="6">
    <location>
        <begin position="272"/>
        <end position="291"/>
    </location>
</feature>
<dbReference type="Proteomes" id="UP000319353">
    <property type="component" value="Unassembled WGS sequence"/>
</dbReference>
<accession>A0A537LAF1</accession>
<evidence type="ECO:0000256" key="1">
    <source>
        <dbReference type="ARBA" id="ARBA00004651"/>
    </source>
</evidence>
<feature type="transmembrane region" description="Helical" evidence="6">
    <location>
        <begin position="86"/>
        <end position="110"/>
    </location>
</feature>
<organism evidence="7 8">
    <name type="scientific">Candidatus Segetimicrobium genomatis</name>
    <dbReference type="NCBI Taxonomy" id="2569760"/>
    <lineage>
        <taxon>Bacteria</taxon>
        <taxon>Bacillati</taxon>
        <taxon>Candidatus Sysuimicrobiota</taxon>
        <taxon>Candidatus Sysuimicrobiia</taxon>
        <taxon>Candidatus Sysuimicrobiales</taxon>
        <taxon>Candidatus Segetimicrobiaceae</taxon>
        <taxon>Candidatus Segetimicrobium</taxon>
    </lineage>
</organism>
<feature type="transmembrane region" description="Helical" evidence="6">
    <location>
        <begin position="312"/>
        <end position="335"/>
    </location>
</feature>
<feature type="transmembrane region" description="Helical" evidence="6">
    <location>
        <begin position="347"/>
        <end position="368"/>
    </location>
</feature>
<evidence type="ECO:0000313" key="8">
    <source>
        <dbReference type="Proteomes" id="UP000319353"/>
    </source>
</evidence>
<dbReference type="PANTHER" id="PTHR30250">
    <property type="entry name" value="PST FAMILY PREDICTED COLANIC ACID TRANSPORTER"/>
    <property type="match status" value="1"/>
</dbReference>
<feature type="transmembrane region" description="Helical" evidence="6">
    <location>
        <begin position="184"/>
        <end position="207"/>
    </location>
</feature>
<reference evidence="7 8" key="1">
    <citation type="journal article" date="2019" name="Nat. Microbiol.">
        <title>Mediterranean grassland soil C-N compound turnover is dependent on rainfall and depth, and is mediated by genomically divergent microorganisms.</title>
        <authorList>
            <person name="Diamond S."/>
            <person name="Andeer P.F."/>
            <person name="Li Z."/>
            <person name="Crits-Christoph A."/>
            <person name="Burstein D."/>
            <person name="Anantharaman K."/>
            <person name="Lane K.R."/>
            <person name="Thomas B.C."/>
            <person name="Pan C."/>
            <person name="Northen T.R."/>
            <person name="Banfield J.F."/>
        </authorList>
    </citation>
    <scope>NUCLEOTIDE SEQUENCE [LARGE SCALE GENOMIC DNA]</scope>
    <source>
        <strain evidence="7">NP_4</strain>
    </source>
</reference>
<dbReference type="AlphaFoldDB" id="A0A537LAF1"/>
<feature type="transmembrane region" description="Helical" evidence="6">
    <location>
        <begin position="439"/>
        <end position="460"/>
    </location>
</feature>
<dbReference type="EMBL" id="VBAL01000035">
    <property type="protein sequence ID" value="TMJ05009.1"/>
    <property type="molecule type" value="Genomic_DNA"/>
</dbReference>
<evidence type="ECO:0000256" key="6">
    <source>
        <dbReference type="SAM" id="Phobius"/>
    </source>
</evidence>
<keyword evidence="2" id="KW-1003">Cell membrane</keyword>
<evidence type="ECO:0000256" key="3">
    <source>
        <dbReference type="ARBA" id="ARBA00022692"/>
    </source>
</evidence>
<dbReference type="InterPro" id="IPR050833">
    <property type="entry name" value="Poly_Biosynth_Transport"/>
</dbReference>
<gene>
    <name evidence="7" type="ORF">E6H01_03860</name>
</gene>
<dbReference type="PANTHER" id="PTHR30250:SF26">
    <property type="entry name" value="PSMA PROTEIN"/>
    <property type="match status" value="1"/>
</dbReference>
<protein>
    <submittedName>
        <fullName evidence="7">Flippase</fullName>
    </submittedName>
</protein>
<evidence type="ECO:0000256" key="4">
    <source>
        <dbReference type="ARBA" id="ARBA00022989"/>
    </source>
</evidence>